<gene>
    <name evidence="2" type="ORF">GSLYS_00007409001</name>
</gene>
<keyword evidence="3" id="KW-1185">Reference proteome</keyword>
<dbReference type="Proteomes" id="UP001497497">
    <property type="component" value="Unassembled WGS sequence"/>
</dbReference>
<evidence type="ECO:0000313" key="2">
    <source>
        <dbReference type="EMBL" id="CAL1533431.1"/>
    </source>
</evidence>
<name>A0AAV2HHD6_LYMST</name>
<feature type="compositionally biased region" description="Polar residues" evidence="1">
    <location>
        <begin position="18"/>
        <end position="27"/>
    </location>
</feature>
<evidence type="ECO:0000256" key="1">
    <source>
        <dbReference type="SAM" id="MobiDB-lite"/>
    </source>
</evidence>
<sequence>MMSESNAEGGDETKRSGDVQQSQDESLSHAQRIVEGVYSERTKRLYPAEGIRLSAIENIIKNIALKITGQSSIDKNELKDHLSILLDLYDFNQANRVKAAVFLNQYKITEKLMELLESEEQDDCATLRPVVLELYQKWTSCSDVFPEELSKLLAVKYFTACIKSSLSEPGKHSQENVRCYIIILHNIAMNKTNSNPFVFAKTIKVLEEVVANNDSYLKVLSLLTLTYFYSPTVIKKLKINTGSVVIVCIHLLR</sequence>
<feature type="non-terminal residue" evidence="2">
    <location>
        <position position="253"/>
    </location>
</feature>
<comment type="caution">
    <text evidence="2">The sequence shown here is derived from an EMBL/GenBank/DDBJ whole genome shotgun (WGS) entry which is preliminary data.</text>
</comment>
<reference evidence="2 3" key="1">
    <citation type="submission" date="2024-04" db="EMBL/GenBank/DDBJ databases">
        <authorList>
            <consortium name="Genoscope - CEA"/>
            <person name="William W."/>
        </authorList>
    </citation>
    <scope>NUCLEOTIDE SEQUENCE [LARGE SCALE GENOMIC DNA]</scope>
</reference>
<proteinExistence type="predicted"/>
<accession>A0AAV2HHD6</accession>
<dbReference type="AlphaFoldDB" id="A0AAV2HHD6"/>
<feature type="region of interest" description="Disordered" evidence="1">
    <location>
        <begin position="1"/>
        <end position="27"/>
    </location>
</feature>
<organism evidence="2 3">
    <name type="scientific">Lymnaea stagnalis</name>
    <name type="common">Great pond snail</name>
    <name type="synonym">Helix stagnalis</name>
    <dbReference type="NCBI Taxonomy" id="6523"/>
    <lineage>
        <taxon>Eukaryota</taxon>
        <taxon>Metazoa</taxon>
        <taxon>Spiralia</taxon>
        <taxon>Lophotrochozoa</taxon>
        <taxon>Mollusca</taxon>
        <taxon>Gastropoda</taxon>
        <taxon>Heterobranchia</taxon>
        <taxon>Euthyneura</taxon>
        <taxon>Panpulmonata</taxon>
        <taxon>Hygrophila</taxon>
        <taxon>Lymnaeoidea</taxon>
        <taxon>Lymnaeidae</taxon>
        <taxon>Lymnaea</taxon>
    </lineage>
</organism>
<evidence type="ECO:0000313" key="3">
    <source>
        <dbReference type="Proteomes" id="UP001497497"/>
    </source>
</evidence>
<dbReference type="EMBL" id="CAXITT010000143">
    <property type="protein sequence ID" value="CAL1533431.1"/>
    <property type="molecule type" value="Genomic_DNA"/>
</dbReference>
<protein>
    <submittedName>
        <fullName evidence="2">Uncharacterized protein</fullName>
    </submittedName>
</protein>